<reference evidence="2" key="1">
    <citation type="submission" date="2021-02" db="EMBL/GenBank/DDBJ databases">
        <authorList>
            <person name="Nowell W R."/>
        </authorList>
    </citation>
    <scope>NUCLEOTIDE SEQUENCE</scope>
</reference>
<evidence type="ECO:0000313" key="2">
    <source>
        <dbReference type="EMBL" id="CAF1567748.1"/>
    </source>
</evidence>
<dbReference type="EMBL" id="CAJNOR010005560">
    <property type="protein sequence ID" value="CAF1567748.1"/>
    <property type="molecule type" value="Genomic_DNA"/>
</dbReference>
<keyword evidence="1" id="KW-0812">Transmembrane</keyword>
<gene>
    <name evidence="2" type="ORF">XAT740_LOCUS44175</name>
</gene>
<feature type="transmembrane region" description="Helical" evidence="1">
    <location>
        <begin position="32"/>
        <end position="55"/>
    </location>
</feature>
<sequence>MTMKSAYVKSTLISFYSQKRTSFLLCKKPIGILRYAILCFLLVIILFTFVFEFYYRHGHCAVAESYSKKNMKLTHQVMNMLDDLSITYWPDCQSLLNVLRNETYNVWDHDVDLSIEWPFESNYIHSELNDIDFFIEKFEEYGFIVEYYPNRQLLSLSSPDKRTARQAHVDLWLWTRHYENDRTIVLQLLDYSFKYQSRLFSDVYPLKSAAWLGRNINIPIRSHKIAYKEFGASYPKARVFRRDCFHNLFNLRWL</sequence>
<evidence type="ECO:0000313" key="3">
    <source>
        <dbReference type="Proteomes" id="UP000663828"/>
    </source>
</evidence>
<evidence type="ECO:0000256" key="1">
    <source>
        <dbReference type="SAM" id="Phobius"/>
    </source>
</evidence>
<proteinExistence type="predicted"/>
<protein>
    <submittedName>
        <fullName evidence="2">Uncharacterized protein</fullName>
    </submittedName>
</protein>
<organism evidence="2 3">
    <name type="scientific">Adineta ricciae</name>
    <name type="common">Rotifer</name>
    <dbReference type="NCBI Taxonomy" id="249248"/>
    <lineage>
        <taxon>Eukaryota</taxon>
        <taxon>Metazoa</taxon>
        <taxon>Spiralia</taxon>
        <taxon>Gnathifera</taxon>
        <taxon>Rotifera</taxon>
        <taxon>Eurotatoria</taxon>
        <taxon>Bdelloidea</taxon>
        <taxon>Adinetida</taxon>
        <taxon>Adinetidae</taxon>
        <taxon>Adineta</taxon>
    </lineage>
</organism>
<dbReference type="AlphaFoldDB" id="A0A815YBN5"/>
<keyword evidence="3" id="KW-1185">Reference proteome</keyword>
<keyword evidence="1" id="KW-1133">Transmembrane helix</keyword>
<comment type="caution">
    <text evidence="2">The sequence shown here is derived from an EMBL/GenBank/DDBJ whole genome shotgun (WGS) entry which is preliminary data.</text>
</comment>
<name>A0A815YBN5_ADIRI</name>
<accession>A0A815YBN5</accession>
<keyword evidence="1" id="KW-0472">Membrane</keyword>
<dbReference type="Proteomes" id="UP000663828">
    <property type="component" value="Unassembled WGS sequence"/>
</dbReference>